<gene>
    <name evidence="1" type="ORF">C7C46_33720</name>
</gene>
<dbReference type="EMBL" id="PYBW01000360">
    <property type="protein sequence ID" value="PYC61403.1"/>
    <property type="molecule type" value="Genomic_DNA"/>
</dbReference>
<comment type="caution">
    <text evidence="1">The sequence shown here is derived from an EMBL/GenBank/DDBJ whole genome shotgun (WGS) entry which is preliminary data.</text>
</comment>
<proteinExistence type="predicted"/>
<protein>
    <submittedName>
        <fullName evidence="1">Uncharacterized protein</fullName>
    </submittedName>
</protein>
<feature type="non-terminal residue" evidence="1">
    <location>
        <position position="69"/>
    </location>
</feature>
<reference evidence="1 2" key="1">
    <citation type="submission" date="2018-03" db="EMBL/GenBank/DDBJ databases">
        <title>Bioinformatic expansion and discovery of thiopeptide antibiotics.</title>
        <authorList>
            <person name="Schwalen C.J."/>
            <person name="Hudson G.A."/>
            <person name="Mitchell D.A."/>
        </authorList>
    </citation>
    <scope>NUCLEOTIDE SEQUENCE [LARGE SCALE GENOMIC DNA]</scope>
    <source>
        <strain evidence="1 2">ATCC 21389</strain>
    </source>
</reference>
<name>A0A2V4MVT3_9ACTN</name>
<keyword evidence="2" id="KW-1185">Reference proteome</keyword>
<evidence type="ECO:0000313" key="1">
    <source>
        <dbReference type="EMBL" id="PYC61403.1"/>
    </source>
</evidence>
<dbReference type="AlphaFoldDB" id="A0A2V4MVT3"/>
<sequence>EFPDCQPPHDSISIVKVPLKKPTDAAVVATPNLFPDGGFPGSPTGSATAGCHDITAYPSKDLAAGACMG</sequence>
<accession>A0A2V4MVT3</accession>
<feature type="non-terminal residue" evidence="1">
    <location>
        <position position="1"/>
    </location>
</feature>
<evidence type="ECO:0000313" key="2">
    <source>
        <dbReference type="Proteomes" id="UP000248039"/>
    </source>
</evidence>
<organism evidence="1 2">
    <name type="scientific">Streptomyces tateyamensis</name>
    <dbReference type="NCBI Taxonomy" id="565073"/>
    <lineage>
        <taxon>Bacteria</taxon>
        <taxon>Bacillati</taxon>
        <taxon>Actinomycetota</taxon>
        <taxon>Actinomycetes</taxon>
        <taxon>Kitasatosporales</taxon>
        <taxon>Streptomycetaceae</taxon>
        <taxon>Streptomyces</taxon>
    </lineage>
</organism>
<dbReference type="Proteomes" id="UP000248039">
    <property type="component" value="Unassembled WGS sequence"/>
</dbReference>